<dbReference type="GO" id="GO:0005886">
    <property type="term" value="C:plasma membrane"/>
    <property type="evidence" value="ECO:0007669"/>
    <property type="project" value="InterPro"/>
</dbReference>
<feature type="transmembrane region" description="Helical" evidence="8">
    <location>
        <begin position="326"/>
        <end position="347"/>
    </location>
</feature>
<evidence type="ECO:0000313" key="10">
    <source>
        <dbReference type="EMBL" id="CAI2385238.1"/>
    </source>
</evidence>
<proteinExistence type="inferred from homology"/>
<feature type="region of interest" description="Disordered" evidence="7">
    <location>
        <begin position="1"/>
        <end position="107"/>
    </location>
</feature>
<keyword evidence="11" id="KW-1185">Reference proteome</keyword>
<feature type="transmembrane region" description="Helical" evidence="8">
    <location>
        <begin position="378"/>
        <end position="398"/>
    </location>
</feature>
<evidence type="ECO:0000256" key="6">
    <source>
        <dbReference type="SAM" id="Coils"/>
    </source>
</evidence>
<evidence type="ECO:0000256" key="4">
    <source>
        <dbReference type="ARBA" id="ARBA00022989"/>
    </source>
</evidence>
<keyword evidence="4 8" id="KW-1133">Transmembrane helix</keyword>
<feature type="transmembrane region" description="Helical" evidence="8">
    <location>
        <begin position="782"/>
        <end position="800"/>
    </location>
</feature>
<accession>A0AAD2DA85</accession>
<dbReference type="PANTHER" id="PTHR23302">
    <property type="entry name" value="TRANSMEMBRANE CHANNEL-RELATED"/>
    <property type="match status" value="1"/>
</dbReference>
<feature type="transmembrane region" description="Helical" evidence="8">
    <location>
        <begin position="714"/>
        <end position="736"/>
    </location>
</feature>
<dbReference type="Pfam" id="PF07810">
    <property type="entry name" value="TMC"/>
    <property type="match status" value="1"/>
</dbReference>
<comment type="subcellular location">
    <subcellularLocation>
        <location evidence="1">Membrane</location>
        <topology evidence="1">Multi-pass membrane protein</topology>
    </subcellularLocation>
</comment>
<keyword evidence="6" id="KW-0175">Coiled coil</keyword>
<dbReference type="InterPro" id="IPR012496">
    <property type="entry name" value="TMC_dom"/>
</dbReference>
<evidence type="ECO:0000259" key="9">
    <source>
        <dbReference type="Pfam" id="PF07810"/>
    </source>
</evidence>
<feature type="transmembrane region" description="Helical" evidence="8">
    <location>
        <begin position="471"/>
        <end position="498"/>
    </location>
</feature>
<feature type="coiled-coil region" evidence="6">
    <location>
        <begin position="181"/>
        <end position="263"/>
    </location>
</feature>
<feature type="compositionally biased region" description="Basic and acidic residues" evidence="7">
    <location>
        <begin position="87"/>
        <end position="107"/>
    </location>
</feature>
<feature type="domain" description="TMC" evidence="9">
    <location>
        <begin position="603"/>
        <end position="690"/>
    </location>
</feature>
<evidence type="ECO:0000256" key="2">
    <source>
        <dbReference type="ARBA" id="ARBA00006510"/>
    </source>
</evidence>
<keyword evidence="3 8" id="KW-0812">Transmembrane</keyword>
<protein>
    <recommendedName>
        <fullName evidence="9">TMC domain-containing protein</fullName>
    </recommendedName>
</protein>
<evidence type="ECO:0000256" key="3">
    <source>
        <dbReference type="ARBA" id="ARBA00022692"/>
    </source>
</evidence>
<sequence>MSDDENGASFINIAPGRKMKVKTVEKPAKTNPYVEPPFFNNNFMNSQSPRPERDTVSPMREQPRQAPSRDQNPGFIGSANPPARNENSYRKGTPERQSLLKEQPDDSYIKASPQQYQANLDEEEEPEAYAIFEDDMHKIKKFKDDYGDAFEKDKEADRKLTVQQVKINQLVEHSNQLVDKKDEFRTALMEVMKENAKLEQRNDEIEEDIKELEEAIEKGIKLVNYEEEEDEKNLNLFMVGDPAKLHEMKIERERRKLKRALINALDYMEGKEARLTGIKEHKTACQRCMGRVRRIYRFLIPLKNDLNRIRLAYDKSIESFFNMFRFLVNFNILTALGFGYILTMHIFDYNGGFTDLCATFYPCFTLYSRFSTNSALRYSFALFLFCVIGAILFIYKWVKVDYKSKRQRFFNKEENFFSREFFNSWDWRTNRSGDSKHNKDGIATILKVMLYEDKKKEIVKQRTSGDKMRIYIIRGFLMTLSIIILLIGWLVILIGSIYESEINDAAKDIPIVKEISTYSAAIILTIVNYIVPKCLGWITECEKWDFAIDQLKHEIWRNYLAQMLNFAIFVFVQLEMAIDDPFIRNETLISFTEANSNGTDYECREDLAGINILQLFVVELIQRYLYYFGWIIYYRIKAKCQGLNNWRKEFETTDEVVWLIYFQSIIWVSFIFYPYLAILAPIVLYIHFKFIFYRLRNWKISPQMVTNQVTTGNYIMLFLNGTFICCSFLYALFLLMKVPHSSWVSDTSTLCGPFTNKSKASQPVVDEITSNSSVKSILESTVAHPIMLVIAIIYAIFFGYDHDRKSSLYKKYIKDKERENSQHMDNLKIERSALNKKLAFLRRQENLH</sequence>
<dbReference type="AlphaFoldDB" id="A0AAD2DA85"/>
<keyword evidence="5 8" id="KW-0472">Membrane</keyword>
<evidence type="ECO:0000256" key="5">
    <source>
        <dbReference type="ARBA" id="ARBA00023136"/>
    </source>
</evidence>
<feature type="compositionally biased region" description="Polar residues" evidence="7">
    <location>
        <begin position="39"/>
        <end position="49"/>
    </location>
</feature>
<comment type="caution">
    <text evidence="10">The sequence shown here is derived from an EMBL/GenBank/DDBJ whole genome shotgun (WGS) entry which is preliminary data.</text>
</comment>
<dbReference type="PANTHER" id="PTHR23302:SF24">
    <property type="entry name" value="TMC DOMAIN-CONTAINING PROTEIN"/>
    <property type="match status" value="1"/>
</dbReference>
<gene>
    <name evidence="10" type="ORF">ECRASSUSDP1_LOCUS26789</name>
</gene>
<evidence type="ECO:0000256" key="8">
    <source>
        <dbReference type="SAM" id="Phobius"/>
    </source>
</evidence>
<comment type="similarity">
    <text evidence="2">Belongs to the TMC family.</text>
</comment>
<dbReference type="EMBL" id="CAMPGE010027624">
    <property type="protein sequence ID" value="CAI2385238.1"/>
    <property type="molecule type" value="Genomic_DNA"/>
</dbReference>
<reference evidence="10" key="1">
    <citation type="submission" date="2023-07" db="EMBL/GenBank/DDBJ databases">
        <authorList>
            <consortium name="AG Swart"/>
            <person name="Singh M."/>
            <person name="Singh A."/>
            <person name="Seah K."/>
            <person name="Emmerich C."/>
        </authorList>
    </citation>
    <scope>NUCLEOTIDE SEQUENCE</scope>
    <source>
        <strain evidence="10">DP1</strain>
    </source>
</reference>
<feature type="transmembrane region" description="Helical" evidence="8">
    <location>
        <begin position="665"/>
        <end position="693"/>
    </location>
</feature>
<dbReference type="GO" id="GO:0008381">
    <property type="term" value="F:mechanosensitive monoatomic ion channel activity"/>
    <property type="evidence" value="ECO:0007669"/>
    <property type="project" value="TreeGrafter"/>
</dbReference>
<dbReference type="InterPro" id="IPR038900">
    <property type="entry name" value="TMC"/>
</dbReference>
<name>A0AAD2DA85_EUPCR</name>
<evidence type="ECO:0000256" key="7">
    <source>
        <dbReference type="SAM" id="MobiDB-lite"/>
    </source>
</evidence>
<organism evidence="10 11">
    <name type="scientific">Euplotes crassus</name>
    <dbReference type="NCBI Taxonomy" id="5936"/>
    <lineage>
        <taxon>Eukaryota</taxon>
        <taxon>Sar</taxon>
        <taxon>Alveolata</taxon>
        <taxon>Ciliophora</taxon>
        <taxon>Intramacronucleata</taxon>
        <taxon>Spirotrichea</taxon>
        <taxon>Hypotrichia</taxon>
        <taxon>Euplotida</taxon>
        <taxon>Euplotidae</taxon>
        <taxon>Moneuplotes</taxon>
    </lineage>
</organism>
<dbReference type="Proteomes" id="UP001295684">
    <property type="component" value="Unassembled WGS sequence"/>
</dbReference>
<evidence type="ECO:0000313" key="11">
    <source>
        <dbReference type="Proteomes" id="UP001295684"/>
    </source>
</evidence>
<evidence type="ECO:0000256" key="1">
    <source>
        <dbReference type="ARBA" id="ARBA00004141"/>
    </source>
</evidence>